<dbReference type="Proteomes" id="UP001501102">
    <property type="component" value="Unassembled WGS sequence"/>
</dbReference>
<protein>
    <submittedName>
        <fullName evidence="2">Uncharacterized protein</fullName>
    </submittedName>
</protein>
<name>A0ABN3X2Q5_STRTU</name>
<evidence type="ECO:0000313" key="3">
    <source>
        <dbReference type="Proteomes" id="UP001501102"/>
    </source>
</evidence>
<gene>
    <name evidence="2" type="ORF">GCM10020221_31200</name>
</gene>
<feature type="region of interest" description="Disordered" evidence="1">
    <location>
        <begin position="62"/>
        <end position="92"/>
    </location>
</feature>
<dbReference type="EMBL" id="BAAAXZ010000117">
    <property type="protein sequence ID" value="GAA2933195.1"/>
    <property type="molecule type" value="Genomic_DNA"/>
</dbReference>
<comment type="caution">
    <text evidence="2">The sequence shown here is derived from an EMBL/GenBank/DDBJ whole genome shotgun (WGS) entry which is preliminary data.</text>
</comment>
<keyword evidence="3" id="KW-1185">Reference proteome</keyword>
<accession>A0ABN3X2Q5</accession>
<feature type="region of interest" description="Disordered" evidence="1">
    <location>
        <begin position="1"/>
        <end position="32"/>
    </location>
</feature>
<reference evidence="2 3" key="1">
    <citation type="journal article" date="2019" name="Int. J. Syst. Evol. Microbiol.">
        <title>The Global Catalogue of Microorganisms (GCM) 10K type strain sequencing project: providing services to taxonomists for standard genome sequencing and annotation.</title>
        <authorList>
            <consortium name="The Broad Institute Genomics Platform"/>
            <consortium name="The Broad Institute Genome Sequencing Center for Infectious Disease"/>
            <person name="Wu L."/>
            <person name="Ma J."/>
        </authorList>
    </citation>
    <scope>NUCLEOTIDE SEQUENCE [LARGE SCALE GENOMIC DNA]</scope>
    <source>
        <strain evidence="2 3">JCM 4087</strain>
    </source>
</reference>
<organism evidence="2 3">
    <name type="scientific">Streptomyces thioluteus</name>
    <dbReference type="NCBI Taxonomy" id="66431"/>
    <lineage>
        <taxon>Bacteria</taxon>
        <taxon>Bacillati</taxon>
        <taxon>Actinomycetota</taxon>
        <taxon>Actinomycetes</taxon>
        <taxon>Kitasatosporales</taxon>
        <taxon>Streptomycetaceae</taxon>
        <taxon>Streptomyces</taxon>
    </lineage>
</organism>
<evidence type="ECO:0000256" key="1">
    <source>
        <dbReference type="SAM" id="MobiDB-lite"/>
    </source>
</evidence>
<evidence type="ECO:0000313" key="2">
    <source>
        <dbReference type="EMBL" id="GAA2933195.1"/>
    </source>
</evidence>
<sequence>MVCGGRSGLDMSADLGPLRQPPAHGAPDVRRLHTGPTVWAGRATGDWVGDVPHTRLELPFTTPRVRHRPGVAPPSSAPTLFAAGDGGPQRHI</sequence>
<proteinExistence type="predicted"/>